<dbReference type="PANTHER" id="PTHR17583">
    <property type="entry name" value="PHOSPHOINOSITIDE 3-KINASE REGULATORY SUBUNIT 4"/>
    <property type="match status" value="1"/>
</dbReference>
<comment type="caution">
    <text evidence="3">The sequence shown here is derived from an EMBL/GenBank/DDBJ whole genome shotgun (WGS) entry which is preliminary data.</text>
</comment>
<dbReference type="GO" id="GO:0000166">
    <property type="term" value="F:nucleotide binding"/>
    <property type="evidence" value="ECO:0007669"/>
    <property type="project" value="UniProtKB-KW"/>
</dbReference>
<evidence type="ECO:0000256" key="2">
    <source>
        <dbReference type="PROSITE-ProRule" id="PRU00221"/>
    </source>
</evidence>
<gene>
    <name evidence="3" type="ORF">SMN809_LOCUS8322</name>
</gene>
<keyword evidence="2" id="KW-0853">WD repeat</keyword>
<dbReference type="InterPro" id="IPR036322">
    <property type="entry name" value="WD40_repeat_dom_sf"/>
</dbReference>
<dbReference type="PROSITE" id="PS50294">
    <property type="entry name" value="WD_REPEATS_REGION"/>
    <property type="match status" value="1"/>
</dbReference>
<evidence type="ECO:0000313" key="4">
    <source>
        <dbReference type="Proteomes" id="UP000676336"/>
    </source>
</evidence>
<dbReference type="Proteomes" id="UP000676336">
    <property type="component" value="Unassembled WGS sequence"/>
</dbReference>
<dbReference type="EMBL" id="CAJOBI010002541">
    <property type="protein sequence ID" value="CAF3933460.1"/>
    <property type="molecule type" value="Genomic_DNA"/>
</dbReference>
<dbReference type="SMART" id="SM00320">
    <property type="entry name" value="WD40"/>
    <property type="match status" value="4"/>
</dbReference>
<dbReference type="GO" id="GO:0006623">
    <property type="term" value="P:protein targeting to vacuole"/>
    <property type="evidence" value="ECO:0007669"/>
    <property type="project" value="TreeGrafter"/>
</dbReference>
<dbReference type="GO" id="GO:0004674">
    <property type="term" value="F:protein serine/threonine kinase activity"/>
    <property type="evidence" value="ECO:0007669"/>
    <property type="project" value="InterPro"/>
</dbReference>
<accession>A0A8S2M3R0</accession>
<dbReference type="GO" id="GO:0005770">
    <property type="term" value="C:late endosome"/>
    <property type="evidence" value="ECO:0007669"/>
    <property type="project" value="TreeGrafter"/>
</dbReference>
<proteinExistence type="predicted"/>
<dbReference type="GO" id="GO:0045324">
    <property type="term" value="P:late endosome to vacuole transport"/>
    <property type="evidence" value="ECO:0007669"/>
    <property type="project" value="InterPro"/>
</dbReference>
<dbReference type="GO" id="GO:0071561">
    <property type="term" value="C:nucleus-vacuole junction"/>
    <property type="evidence" value="ECO:0007669"/>
    <property type="project" value="TreeGrafter"/>
</dbReference>
<dbReference type="Gene3D" id="2.130.10.10">
    <property type="entry name" value="YVTN repeat-like/Quinoprotein amine dehydrogenase"/>
    <property type="match status" value="1"/>
</dbReference>
<dbReference type="InterPro" id="IPR015943">
    <property type="entry name" value="WD40/YVTN_repeat-like_dom_sf"/>
</dbReference>
<name>A0A8S2M3R0_9BILA</name>
<evidence type="ECO:0000313" key="3">
    <source>
        <dbReference type="EMBL" id="CAF3933460.1"/>
    </source>
</evidence>
<dbReference type="GO" id="GO:0034272">
    <property type="term" value="C:phosphatidylinositol 3-kinase complex, class III, type II"/>
    <property type="evidence" value="ECO:0007669"/>
    <property type="project" value="TreeGrafter"/>
</dbReference>
<sequence length="500" mass="55630">MFGGVTMQISNQVENLPSNLTVSSNDKTTNENNDENMLVDTAQYQLPSTENITQHRAVLIRDPASKITRTGLRLQCLTEKHNLLLKHDAINREDCQREKLLKHSVPTNVYEIADPKFWTPQGTLLGHIHLHSGKITRLTSSLVSPSTNHTQLFATGSSIQGLAFTSDNGLNLASLSENGQLNIYDLNSPTTDIRESFYHFKMNVEDVGVPIDLKYFNTGSQDILALATSQGLIVGIDTRCSTPVFRFKNDLNHRLITALEVDELQSWLAVGTGSGFIDVWDMRFQLCIQGLRHPTGARIITLLRHQDQPSSLISSFQGNNEVAIWDIAKPQMRQKAFWPSPVAPLSLTQSLNHYIAAMHLWKNDGTTSLLCAGTDMRIRNWNLTQPIRSYIVCRGPADDDASTARYQPKTIDGIEVTIEEYYRRKHPSSPPPSSAQLINTAAALPPSATLTTTEIKTTKSSVNIPPAHTDTVTSMQLVMSKERTPYLITVSCDAVVKIWK</sequence>
<feature type="repeat" description="WD" evidence="2">
    <location>
        <begin position="465"/>
        <end position="500"/>
    </location>
</feature>
<organism evidence="3 4">
    <name type="scientific">Rotaria magnacalcarata</name>
    <dbReference type="NCBI Taxonomy" id="392030"/>
    <lineage>
        <taxon>Eukaryota</taxon>
        <taxon>Metazoa</taxon>
        <taxon>Spiralia</taxon>
        <taxon>Gnathifera</taxon>
        <taxon>Rotifera</taxon>
        <taxon>Eurotatoria</taxon>
        <taxon>Bdelloidea</taxon>
        <taxon>Philodinida</taxon>
        <taxon>Philodinidae</taxon>
        <taxon>Rotaria</taxon>
    </lineage>
</organism>
<dbReference type="PANTHER" id="PTHR17583:SF0">
    <property type="entry name" value="PHOSPHOINOSITIDE 3-KINASE REGULATORY SUBUNIT 4"/>
    <property type="match status" value="1"/>
</dbReference>
<dbReference type="GO" id="GO:0034271">
    <property type="term" value="C:phosphatidylinositol 3-kinase complex, class III, type I"/>
    <property type="evidence" value="ECO:0007669"/>
    <property type="project" value="TreeGrafter"/>
</dbReference>
<dbReference type="InterPro" id="IPR001680">
    <property type="entry name" value="WD40_rpt"/>
</dbReference>
<reference evidence="3" key="1">
    <citation type="submission" date="2021-02" db="EMBL/GenBank/DDBJ databases">
        <authorList>
            <person name="Nowell W R."/>
        </authorList>
    </citation>
    <scope>NUCLEOTIDE SEQUENCE</scope>
</reference>
<evidence type="ECO:0000256" key="1">
    <source>
        <dbReference type="ARBA" id="ARBA00022741"/>
    </source>
</evidence>
<dbReference type="InterPro" id="IPR045162">
    <property type="entry name" value="Vps15-like"/>
</dbReference>
<dbReference type="PROSITE" id="PS50082">
    <property type="entry name" value="WD_REPEATS_2"/>
    <property type="match status" value="1"/>
</dbReference>
<keyword evidence="1" id="KW-0547">Nucleotide-binding</keyword>
<protein>
    <submittedName>
        <fullName evidence="3">Uncharacterized protein</fullName>
    </submittedName>
</protein>
<dbReference type="GO" id="GO:0016236">
    <property type="term" value="P:macroautophagy"/>
    <property type="evidence" value="ECO:0007669"/>
    <property type="project" value="InterPro"/>
</dbReference>
<dbReference type="AlphaFoldDB" id="A0A8S2M3R0"/>
<dbReference type="SUPFAM" id="SSF50978">
    <property type="entry name" value="WD40 repeat-like"/>
    <property type="match status" value="1"/>
</dbReference>